<evidence type="ECO:0000256" key="7">
    <source>
        <dbReference type="PROSITE-ProRule" id="PRU01379"/>
    </source>
</evidence>
<organism evidence="9 10">
    <name type="scientific">Lasiosphaeris hirsuta</name>
    <dbReference type="NCBI Taxonomy" id="260670"/>
    <lineage>
        <taxon>Eukaryota</taxon>
        <taxon>Fungi</taxon>
        <taxon>Dikarya</taxon>
        <taxon>Ascomycota</taxon>
        <taxon>Pezizomycotina</taxon>
        <taxon>Sordariomycetes</taxon>
        <taxon>Sordariomycetidae</taxon>
        <taxon>Sordariales</taxon>
        <taxon>Lasiosphaeriaceae</taxon>
        <taxon>Lasiosphaeris</taxon>
    </lineage>
</organism>
<evidence type="ECO:0000259" key="8">
    <source>
        <dbReference type="PROSITE" id="PS52035"/>
    </source>
</evidence>
<keyword evidence="4" id="KW-0378">Hydrolase</keyword>
<dbReference type="GO" id="GO:0008270">
    <property type="term" value="F:zinc ion binding"/>
    <property type="evidence" value="ECO:0007669"/>
    <property type="project" value="InterPro"/>
</dbReference>
<dbReference type="PANTHER" id="PTHR11705">
    <property type="entry name" value="PROTEASE FAMILY M14 CARBOXYPEPTIDASE A,B"/>
    <property type="match status" value="1"/>
</dbReference>
<proteinExistence type="inferred from homology"/>
<feature type="domain" description="Peptidase M14" evidence="8">
    <location>
        <begin position="1"/>
        <end position="239"/>
    </location>
</feature>
<comment type="similarity">
    <text evidence="2 7">Belongs to the peptidase M14 family.</text>
</comment>
<evidence type="ECO:0000256" key="6">
    <source>
        <dbReference type="ARBA" id="ARBA00023049"/>
    </source>
</evidence>
<dbReference type="PANTHER" id="PTHR11705:SF143">
    <property type="entry name" value="SLL0236 PROTEIN"/>
    <property type="match status" value="1"/>
</dbReference>
<comment type="caution">
    <text evidence="7">Lacks conserved residue(s) required for the propagation of feature annotation.</text>
</comment>
<dbReference type="EMBL" id="JAUKUA010000002">
    <property type="protein sequence ID" value="KAK0724202.1"/>
    <property type="molecule type" value="Genomic_DNA"/>
</dbReference>
<dbReference type="Pfam" id="PF00246">
    <property type="entry name" value="Peptidase_M14"/>
    <property type="match status" value="1"/>
</dbReference>
<dbReference type="GO" id="GO:0004181">
    <property type="term" value="F:metallocarboxypeptidase activity"/>
    <property type="evidence" value="ECO:0007669"/>
    <property type="project" value="InterPro"/>
</dbReference>
<dbReference type="InterPro" id="IPR000834">
    <property type="entry name" value="Peptidase_M14"/>
</dbReference>
<keyword evidence="3" id="KW-0645">Protease</keyword>
<dbReference type="Gene3D" id="3.40.630.10">
    <property type="entry name" value="Zn peptidases"/>
    <property type="match status" value="1"/>
</dbReference>
<keyword evidence="6" id="KW-0482">Metalloprotease</keyword>
<evidence type="ECO:0000256" key="2">
    <source>
        <dbReference type="ARBA" id="ARBA00005988"/>
    </source>
</evidence>
<dbReference type="SUPFAM" id="SSF53187">
    <property type="entry name" value="Zn-dependent exopeptidases"/>
    <property type="match status" value="1"/>
</dbReference>
<dbReference type="AlphaFoldDB" id="A0AA40AY81"/>
<dbReference type="Proteomes" id="UP001172102">
    <property type="component" value="Unassembled WGS sequence"/>
</dbReference>
<evidence type="ECO:0000313" key="9">
    <source>
        <dbReference type="EMBL" id="KAK0724202.1"/>
    </source>
</evidence>
<evidence type="ECO:0000256" key="3">
    <source>
        <dbReference type="ARBA" id="ARBA00022670"/>
    </source>
</evidence>
<keyword evidence="5" id="KW-0862">Zinc</keyword>
<name>A0AA40AY81_9PEZI</name>
<protein>
    <recommendedName>
        <fullName evidence="8">Peptidase M14 domain-containing protein</fullName>
    </recommendedName>
</protein>
<evidence type="ECO:0000256" key="1">
    <source>
        <dbReference type="ARBA" id="ARBA00001947"/>
    </source>
</evidence>
<evidence type="ECO:0000256" key="5">
    <source>
        <dbReference type="ARBA" id="ARBA00022833"/>
    </source>
</evidence>
<sequence length="239" mass="26228">MHTLIFRSSPRRKHTVLLQAGLHPRERGGPDVLIHFVADLLHVERAGTGVAYGGRAYSAGEVRTALAQGVVALPLANPDGVGFDQAGDACWRQNRNDMSVLRGANVTEYEASVGVDLNRIFAPVWDFKKALVPGSSAASDDVFREDFRGTAPLSEAEARNIDWVMGGMPDLAWFLDLHSFAGTVGHCWCHDTNQATDPDMNWRNPASRKDVHGFGLEFESSNEDAACLFYPTMRGMEQI</sequence>
<evidence type="ECO:0000313" key="10">
    <source>
        <dbReference type="Proteomes" id="UP001172102"/>
    </source>
</evidence>
<reference evidence="9" key="1">
    <citation type="submission" date="2023-06" db="EMBL/GenBank/DDBJ databases">
        <title>Genome-scale phylogeny and comparative genomics of the fungal order Sordariales.</title>
        <authorList>
            <consortium name="Lawrence Berkeley National Laboratory"/>
            <person name="Hensen N."/>
            <person name="Bonometti L."/>
            <person name="Westerberg I."/>
            <person name="Brannstrom I.O."/>
            <person name="Guillou S."/>
            <person name="Cros-Aarteil S."/>
            <person name="Calhoun S."/>
            <person name="Haridas S."/>
            <person name="Kuo A."/>
            <person name="Mondo S."/>
            <person name="Pangilinan J."/>
            <person name="Riley R."/>
            <person name="Labutti K."/>
            <person name="Andreopoulos B."/>
            <person name="Lipzen A."/>
            <person name="Chen C."/>
            <person name="Yanf M."/>
            <person name="Daum C."/>
            <person name="Ng V."/>
            <person name="Clum A."/>
            <person name="Steindorff A."/>
            <person name="Ohm R."/>
            <person name="Martin F."/>
            <person name="Silar P."/>
            <person name="Natvig D."/>
            <person name="Lalanne C."/>
            <person name="Gautier V."/>
            <person name="Ament-Velasquez S.L."/>
            <person name="Kruys A."/>
            <person name="Hutchinson M.I."/>
            <person name="Powell A.J."/>
            <person name="Barry K."/>
            <person name="Miller A.N."/>
            <person name="Grigoriev I.V."/>
            <person name="Debuchy R."/>
            <person name="Gladieux P."/>
            <person name="Thoren M.H."/>
            <person name="Johannesson H."/>
        </authorList>
    </citation>
    <scope>NUCLEOTIDE SEQUENCE</scope>
    <source>
        <strain evidence="9">SMH4607-1</strain>
    </source>
</reference>
<evidence type="ECO:0000256" key="4">
    <source>
        <dbReference type="ARBA" id="ARBA00022801"/>
    </source>
</evidence>
<comment type="cofactor">
    <cofactor evidence="1">
        <name>Zn(2+)</name>
        <dbReference type="ChEBI" id="CHEBI:29105"/>
    </cofactor>
</comment>
<keyword evidence="10" id="KW-1185">Reference proteome</keyword>
<dbReference type="PROSITE" id="PS52035">
    <property type="entry name" value="PEPTIDASE_M14"/>
    <property type="match status" value="1"/>
</dbReference>
<accession>A0AA40AY81</accession>
<gene>
    <name evidence="9" type="ORF">B0H67DRAFT_640767</name>
</gene>
<comment type="caution">
    <text evidence="9">The sequence shown here is derived from an EMBL/GenBank/DDBJ whole genome shotgun (WGS) entry which is preliminary data.</text>
</comment>
<dbReference type="GO" id="GO:0006508">
    <property type="term" value="P:proteolysis"/>
    <property type="evidence" value="ECO:0007669"/>
    <property type="project" value="UniProtKB-KW"/>
</dbReference>